<dbReference type="RefSeq" id="WP_202979238.1">
    <property type="nucleotide sequence ID" value="NZ_CP095479.1"/>
</dbReference>
<evidence type="ECO:0000313" key="5">
    <source>
        <dbReference type="Proteomes" id="UP000603463"/>
    </source>
</evidence>
<name>A0A9Q4ZSL8_RHOHA</name>
<reference evidence="2" key="1">
    <citation type="submission" date="2019-11" db="EMBL/GenBank/DDBJ databases">
        <title>Spread of Macrolides and rifampicin resistant Rhodococcus equi in clinical isolates in the USA.</title>
        <authorList>
            <person name="Alvarez-Narvaez S."/>
            <person name="Huber L."/>
            <person name="Cohen N.D."/>
            <person name="Slovis N."/>
            <person name="Greiter M."/>
            <person name="Giguere S."/>
            <person name="Hart K."/>
        </authorList>
    </citation>
    <scope>NUCLEOTIDE SEQUENCE</scope>
    <source>
        <strain evidence="2">Lh_17</strain>
    </source>
</reference>
<sequence>MGLEDVPIGLVLAVVVLPLVAVLALTMGRAWSMRRRSCVETSSVVRAASEMNTWELEQAIAALGARERELLIAGDVEAARQIAADKMVCLSVRAQLDRRQ</sequence>
<feature type="transmembrane region" description="Helical" evidence="1">
    <location>
        <begin position="6"/>
        <end position="27"/>
    </location>
</feature>
<evidence type="ECO:0000256" key="1">
    <source>
        <dbReference type="SAM" id="Phobius"/>
    </source>
</evidence>
<evidence type="ECO:0000313" key="4">
    <source>
        <dbReference type="EMBL" id="NKW44204.1"/>
    </source>
</evidence>
<keyword evidence="1" id="KW-0472">Membrane</keyword>
<dbReference type="EMBL" id="WVBC01000044">
    <property type="protein sequence ID" value="NKT81891.1"/>
    <property type="molecule type" value="Genomic_DNA"/>
</dbReference>
<dbReference type="Proteomes" id="UP000603463">
    <property type="component" value="Unassembled WGS sequence"/>
</dbReference>
<evidence type="ECO:0000313" key="2">
    <source>
        <dbReference type="EMBL" id="MBM4568855.1"/>
    </source>
</evidence>
<dbReference type="EMBL" id="WUXR01000025">
    <property type="protein sequence ID" value="MBM4568855.1"/>
    <property type="molecule type" value="Genomic_DNA"/>
</dbReference>
<protein>
    <submittedName>
        <fullName evidence="3">Uncharacterized protein</fullName>
    </submittedName>
</protein>
<comment type="caution">
    <text evidence="3">The sequence shown here is derived from an EMBL/GenBank/DDBJ whole genome shotgun (WGS) entry which is preliminary data.</text>
</comment>
<keyword evidence="1" id="KW-0812">Transmembrane</keyword>
<dbReference type="EMBL" id="WVDC01000017">
    <property type="protein sequence ID" value="NKW44204.1"/>
    <property type="molecule type" value="Genomic_DNA"/>
</dbReference>
<reference evidence="3" key="2">
    <citation type="journal article" date="2020" name="Environ. Microbiol.">
        <title>The novel and transferable erm(51) gene confers Macrolides, Lincosamides, and Streptogramins B (MLSB) resistance to clonal Rhodococcus equi in the environment.</title>
        <authorList>
            <person name="Huber L."/>
            <person name="Giguere S."/>
            <person name="Slovis N.M."/>
            <person name="Alvarez-Narvaez S."/>
            <person name="Hart K.A."/>
            <person name="Greiter M."/>
            <person name="Morris E.R.A."/>
            <person name="Cohen N.D."/>
        </authorList>
    </citation>
    <scope>NUCLEOTIDE SEQUENCE</scope>
    <source>
        <strain evidence="3">Lh_116_1</strain>
        <strain evidence="4">Lh_16_1</strain>
    </source>
</reference>
<dbReference type="Proteomes" id="UP000608063">
    <property type="component" value="Unassembled WGS sequence"/>
</dbReference>
<keyword evidence="1" id="KW-1133">Transmembrane helix</keyword>
<accession>A0A9Q4ZSL8</accession>
<evidence type="ECO:0000313" key="3">
    <source>
        <dbReference type="EMBL" id="NKT81891.1"/>
    </source>
</evidence>
<proteinExistence type="predicted"/>
<gene>
    <name evidence="2" type="ORF">GS441_26635</name>
    <name evidence="3" type="ORF">GS882_28115</name>
    <name evidence="4" type="ORF">GS947_22225</name>
</gene>
<organism evidence="3 5">
    <name type="scientific">Rhodococcus hoagii</name>
    <name type="common">Corynebacterium equii</name>
    <dbReference type="NCBI Taxonomy" id="43767"/>
    <lineage>
        <taxon>Bacteria</taxon>
        <taxon>Bacillati</taxon>
        <taxon>Actinomycetota</taxon>
        <taxon>Actinomycetes</taxon>
        <taxon>Mycobacteriales</taxon>
        <taxon>Nocardiaceae</taxon>
        <taxon>Prescottella</taxon>
    </lineage>
</organism>
<dbReference type="AlphaFoldDB" id="A0A9Q4ZSL8"/>
<dbReference type="Proteomes" id="UP000808906">
    <property type="component" value="Unassembled WGS sequence"/>
</dbReference>